<dbReference type="AlphaFoldDB" id="A0A021VNK5"/>
<accession>A0A021VNK5</accession>
<name>A0A021VNK5_9CELL</name>
<keyword evidence="2" id="KW-1185">Reference proteome</keyword>
<sequence length="90" mass="9919">MMRPRREGGLLLEAVYEGERPQHAARRRRVLATEPRGLNLVWQLASRWGAASGDDAEVVASVGRGVVIPRLSAWSAPSWPSSMTSGPKRR</sequence>
<evidence type="ECO:0000313" key="2">
    <source>
        <dbReference type="Proteomes" id="UP000019753"/>
    </source>
</evidence>
<organism evidence="1 2">
    <name type="scientific">Actinotalea ferrariae CF5-4</name>
    <dbReference type="NCBI Taxonomy" id="948458"/>
    <lineage>
        <taxon>Bacteria</taxon>
        <taxon>Bacillati</taxon>
        <taxon>Actinomycetota</taxon>
        <taxon>Actinomycetes</taxon>
        <taxon>Micrococcales</taxon>
        <taxon>Cellulomonadaceae</taxon>
        <taxon>Actinotalea</taxon>
    </lineage>
</organism>
<evidence type="ECO:0000313" key="1">
    <source>
        <dbReference type="EMBL" id="EYR62731.1"/>
    </source>
</evidence>
<comment type="caution">
    <text evidence="1">The sequence shown here is derived from an EMBL/GenBank/DDBJ whole genome shotgun (WGS) entry which is preliminary data.</text>
</comment>
<proteinExistence type="predicted"/>
<reference evidence="1 2" key="1">
    <citation type="submission" date="2014-01" db="EMBL/GenBank/DDBJ databases">
        <title>Actinotalea ferrariae CF5-4.</title>
        <authorList>
            <person name="Chen F."/>
            <person name="Li Y."/>
            <person name="Wang G."/>
        </authorList>
    </citation>
    <scope>NUCLEOTIDE SEQUENCE [LARGE SCALE GENOMIC DNA]</scope>
    <source>
        <strain evidence="1 2">CF5-4</strain>
    </source>
</reference>
<gene>
    <name evidence="1" type="ORF">N866_05640</name>
</gene>
<protein>
    <submittedName>
        <fullName evidence="1">Uncharacterized protein</fullName>
    </submittedName>
</protein>
<dbReference type="Proteomes" id="UP000019753">
    <property type="component" value="Unassembled WGS sequence"/>
</dbReference>
<dbReference type="EMBL" id="AXCW01000180">
    <property type="protein sequence ID" value="EYR62731.1"/>
    <property type="molecule type" value="Genomic_DNA"/>
</dbReference>